<accession>A0ABV6AKJ8</accession>
<protein>
    <recommendedName>
        <fullName evidence="5">Transmembrane protein</fullName>
    </recommendedName>
</protein>
<feature type="region of interest" description="Disordered" evidence="1">
    <location>
        <begin position="36"/>
        <end position="56"/>
    </location>
</feature>
<evidence type="ECO:0000313" key="3">
    <source>
        <dbReference type="EMBL" id="MFB9951146.1"/>
    </source>
</evidence>
<evidence type="ECO:0000256" key="2">
    <source>
        <dbReference type="SAM" id="SignalP"/>
    </source>
</evidence>
<proteinExistence type="predicted"/>
<name>A0ABV6AKJ8_9HYPH</name>
<dbReference type="RefSeq" id="WP_377263969.1">
    <property type="nucleotide sequence ID" value="NZ_JBHMAA010000024.1"/>
</dbReference>
<feature type="chain" id="PRO_5047066385" description="Transmembrane protein" evidence="2">
    <location>
        <begin position="22"/>
        <end position="85"/>
    </location>
</feature>
<evidence type="ECO:0000256" key="1">
    <source>
        <dbReference type="SAM" id="MobiDB-lite"/>
    </source>
</evidence>
<comment type="caution">
    <text evidence="3">The sequence shown here is derived from an EMBL/GenBank/DDBJ whole genome shotgun (WGS) entry which is preliminary data.</text>
</comment>
<dbReference type="Proteomes" id="UP001589692">
    <property type="component" value="Unassembled WGS sequence"/>
</dbReference>
<evidence type="ECO:0000313" key="4">
    <source>
        <dbReference type="Proteomes" id="UP001589692"/>
    </source>
</evidence>
<gene>
    <name evidence="3" type="ORF">ACFFP0_20055</name>
</gene>
<keyword evidence="4" id="KW-1185">Reference proteome</keyword>
<dbReference type="PROSITE" id="PS51257">
    <property type="entry name" value="PROKAR_LIPOPROTEIN"/>
    <property type="match status" value="1"/>
</dbReference>
<dbReference type="EMBL" id="JBHMAA010000024">
    <property type="protein sequence ID" value="MFB9951146.1"/>
    <property type="molecule type" value="Genomic_DNA"/>
</dbReference>
<keyword evidence="2" id="KW-0732">Signal</keyword>
<organism evidence="3 4">
    <name type="scientific">Rhizobium puerariae</name>
    <dbReference type="NCBI Taxonomy" id="1585791"/>
    <lineage>
        <taxon>Bacteria</taxon>
        <taxon>Pseudomonadati</taxon>
        <taxon>Pseudomonadota</taxon>
        <taxon>Alphaproteobacteria</taxon>
        <taxon>Hyphomicrobiales</taxon>
        <taxon>Rhizobiaceae</taxon>
        <taxon>Rhizobium/Agrobacterium group</taxon>
        <taxon>Rhizobium</taxon>
    </lineage>
</organism>
<sequence>MRKALAVIWAAALVGCTSAVALEPIPGSITYNGQPRSRLAKAPAGSPVSHQFQGQDGRQYHETYIIQPDRSLKLVDRYAVDIPID</sequence>
<evidence type="ECO:0008006" key="5">
    <source>
        <dbReference type="Google" id="ProtNLM"/>
    </source>
</evidence>
<feature type="signal peptide" evidence="2">
    <location>
        <begin position="1"/>
        <end position="21"/>
    </location>
</feature>
<reference evidence="3 4" key="1">
    <citation type="submission" date="2024-09" db="EMBL/GenBank/DDBJ databases">
        <authorList>
            <person name="Sun Q."/>
            <person name="Mori K."/>
        </authorList>
    </citation>
    <scope>NUCLEOTIDE SEQUENCE [LARGE SCALE GENOMIC DNA]</scope>
    <source>
        <strain evidence="3 4">TBRC 4938</strain>
    </source>
</reference>